<organism evidence="2 3">
    <name type="scientific">Mesobacillus stamsii</name>
    <dbReference type="NCBI Taxonomy" id="225347"/>
    <lineage>
        <taxon>Bacteria</taxon>
        <taxon>Bacillati</taxon>
        <taxon>Bacillota</taxon>
        <taxon>Bacilli</taxon>
        <taxon>Bacillales</taxon>
        <taxon>Bacillaceae</taxon>
        <taxon>Mesobacillus</taxon>
    </lineage>
</organism>
<accession>A0ABU0FSI9</accession>
<reference evidence="2 3" key="1">
    <citation type="submission" date="2023-07" db="EMBL/GenBank/DDBJ databases">
        <title>Genomic Encyclopedia of Type Strains, Phase IV (KMG-IV): sequencing the most valuable type-strain genomes for metagenomic binning, comparative biology and taxonomic classification.</title>
        <authorList>
            <person name="Goeker M."/>
        </authorList>
    </citation>
    <scope>NUCLEOTIDE SEQUENCE [LARGE SCALE GENOMIC DNA]</scope>
    <source>
        <strain evidence="2 3">DSM 19598</strain>
    </source>
</reference>
<evidence type="ECO:0000313" key="3">
    <source>
        <dbReference type="Proteomes" id="UP001242313"/>
    </source>
</evidence>
<name>A0ABU0FSI9_9BACI</name>
<keyword evidence="1" id="KW-0472">Membrane</keyword>
<keyword evidence="3" id="KW-1185">Reference proteome</keyword>
<evidence type="ECO:0000256" key="1">
    <source>
        <dbReference type="SAM" id="Phobius"/>
    </source>
</evidence>
<protein>
    <submittedName>
        <fullName evidence="2">Uncharacterized protein</fullName>
    </submittedName>
</protein>
<proteinExistence type="predicted"/>
<dbReference type="RefSeq" id="WP_307191431.1">
    <property type="nucleotide sequence ID" value="NZ_JAUSUN010000005.1"/>
</dbReference>
<dbReference type="EMBL" id="JAUSUN010000005">
    <property type="protein sequence ID" value="MDQ0412889.1"/>
    <property type="molecule type" value="Genomic_DNA"/>
</dbReference>
<sequence length="45" mass="4896">MVVDAMVYMYFVGFGVAAGAATAALISWKVWQKLNKAKKRKGAAF</sequence>
<dbReference type="Proteomes" id="UP001242313">
    <property type="component" value="Unassembled WGS sequence"/>
</dbReference>
<keyword evidence="1" id="KW-0812">Transmembrane</keyword>
<keyword evidence="1" id="KW-1133">Transmembrane helix</keyword>
<gene>
    <name evidence="2" type="ORF">J2S25_001071</name>
</gene>
<evidence type="ECO:0000313" key="2">
    <source>
        <dbReference type="EMBL" id="MDQ0412889.1"/>
    </source>
</evidence>
<feature type="transmembrane region" description="Helical" evidence="1">
    <location>
        <begin position="6"/>
        <end position="31"/>
    </location>
</feature>
<comment type="caution">
    <text evidence="2">The sequence shown here is derived from an EMBL/GenBank/DDBJ whole genome shotgun (WGS) entry which is preliminary data.</text>
</comment>